<evidence type="ECO:0008006" key="6">
    <source>
        <dbReference type="Google" id="ProtNLM"/>
    </source>
</evidence>
<dbReference type="Gene3D" id="3.40.80.10">
    <property type="entry name" value="Peptidoglycan recognition protein-like"/>
    <property type="match status" value="1"/>
</dbReference>
<organism evidence="4 5">
    <name type="scientific">Cimex lectularius</name>
    <name type="common">Bed bug</name>
    <name type="synonym">Acanthia lectularia</name>
    <dbReference type="NCBI Taxonomy" id="79782"/>
    <lineage>
        <taxon>Eukaryota</taxon>
        <taxon>Metazoa</taxon>
        <taxon>Ecdysozoa</taxon>
        <taxon>Arthropoda</taxon>
        <taxon>Hexapoda</taxon>
        <taxon>Insecta</taxon>
        <taxon>Pterygota</taxon>
        <taxon>Neoptera</taxon>
        <taxon>Paraneoptera</taxon>
        <taxon>Hemiptera</taxon>
        <taxon>Heteroptera</taxon>
        <taxon>Panheteroptera</taxon>
        <taxon>Cimicomorpha</taxon>
        <taxon>Cimicidae</taxon>
        <taxon>Cimex</taxon>
    </lineage>
</organism>
<keyword evidence="1" id="KW-0399">Innate immunity</keyword>
<dbReference type="InterPro" id="IPR015510">
    <property type="entry name" value="PGRP"/>
</dbReference>
<dbReference type="GeneID" id="106665718"/>
<keyword evidence="3" id="KW-1133">Transmembrane helix</keyword>
<dbReference type="AlphaFoldDB" id="A0A8I6RLX6"/>
<dbReference type="GO" id="GO:0045087">
    <property type="term" value="P:innate immune response"/>
    <property type="evidence" value="ECO:0007669"/>
    <property type="project" value="UniProtKB-KW"/>
</dbReference>
<dbReference type="InterPro" id="IPR036505">
    <property type="entry name" value="Amidase/PGRP_sf"/>
</dbReference>
<dbReference type="Proteomes" id="UP000494040">
    <property type="component" value="Unassembled WGS sequence"/>
</dbReference>
<keyword evidence="2" id="KW-0391">Immunity</keyword>
<proteinExistence type="predicted"/>
<dbReference type="OrthoDB" id="6624324at2759"/>
<accession>A0A8I6RLX6</accession>
<evidence type="ECO:0000313" key="4">
    <source>
        <dbReference type="EnsemblMetazoa" id="XP_014247856.1"/>
    </source>
</evidence>
<evidence type="ECO:0000256" key="2">
    <source>
        <dbReference type="ARBA" id="ARBA00022859"/>
    </source>
</evidence>
<keyword evidence="3" id="KW-0812">Transmembrane</keyword>
<dbReference type="GO" id="GO:0008745">
    <property type="term" value="F:N-acetylmuramoyl-L-alanine amidase activity"/>
    <property type="evidence" value="ECO:0007669"/>
    <property type="project" value="InterPro"/>
</dbReference>
<dbReference type="SUPFAM" id="SSF55846">
    <property type="entry name" value="N-acetylmuramoyl-L-alanine amidase-like"/>
    <property type="match status" value="1"/>
</dbReference>
<evidence type="ECO:0000313" key="5">
    <source>
        <dbReference type="Proteomes" id="UP000494040"/>
    </source>
</evidence>
<evidence type="ECO:0000256" key="3">
    <source>
        <dbReference type="SAM" id="Phobius"/>
    </source>
</evidence>
<dbReference type="RefSeq" id="XP_014247856.1">
    <property type="nucleotide sequence ID" value="XM_014392370.2"/>
</dbReference>
<protein>
    <recommendedName>
        <fullName evidence="6">Peptidoglycan recognition protein</fullName>
    </recommendedName>
</protein>
<dbReference type="PANTHER" id="PTHR11022">
    <property type="entry name" value="PEPTIDOGLYCAN RECOGNITION PROTEIN"/>
    <property type="match status" value="1"/>
</dbReference>
<evidence type="ECO:0000256" key="1">
    <source>
        <dbReference type="ARBA" id="ARBA00022588"/>
    </source>
</evidence>
<dbReference type="EnsemblMetazoa" id="XM_014392370.2">
    <property type="protein sequence ID" value="XP_014247856.1"/>
    <property type="gene ID" value="LOC106665718"/>
</dbReference>
<name>A0A8I6RLX6_CIMLE</name>
<keyword evidence="3" id="KW-0472">Membrane</keyword>
<dbReference type="PANTHER" id="PTHR11022:SF41">
    <property type="entry name" value="PEPTIDOGLYCAN-RECOGNITION PROTEIN LC-RELATED"/>
    <property type="match status" value="1"/>
</dbReference>
<feature type="transmembrane region" description="Helical" evidence="3">
    <location>
        <begin position="123"/>
        <end position="148"/>
    </location>
</feature>
<dbReference type="KEGG" id="clec:106665718"/>
<reference evidence="4" key="1">
    <citation type="submission" date="2022-01" db="UniProtKB">
        <authorList>
            <consortium name="EnsemblMetazoa"/>
        </authorList>
    </citation>
    <scope>IDENTIFICATION</scope>
</reference>
<sequence>MSGENLQIVGHGKGNLAVEQLEDGDGAALEEVDDSPLPACIAVDGPAAKIQNAKFNKSVVQIGDVFVFNKFTSEDSEKDKQFVPDAINKLDRLNTELNNTVIINTKEPLKENEKLIKLLKYTILKYTIITVFTVAMITGLIFGAVIWYSHAYDNINTNTDDIPNKNFWDIFIGRGYWYAKVNNNLPQHTHMPHDSMGVVMSAFLDCSSERGCQSQVRAYQADGFSKNLTDIKVNFVIGGDGRIYEGTGWYNYSYKIGDPKDKLKQDCSLLVGVLLNQNRVTVKMASSFALLIKKGLEINALAKTYKIYNHNKMMNISIPMQHFDWLLDNSGVQSKQTDHPRCWR</sequence>
<keyword evidence="5" id="KW-1185">Reference proteome</keyword>
<dbReference type="GO" id="GO:0009253">
    <property type="term" value="P:peptidoglycan catabolic process"/>
    <property type="evidence" value="ECO:0007669"/>
    <property type="project" value="InterPro"/>
</dbReference>